<evidence type="ECO:0000256" key="1">
    <source>
        <dbReference type="ARBA" id="ARBA00010364"/>
    </source>
</evidence>
<dbReference type="PANTHER" id="PTHR13420">
    <property type="entry name" value="UPF0235 PROTEIN C15ORF40"/>
    <property type="match status" value="1"/>
</dbReference>
<accession>C5BLJ9</accession>
<dbReference type="PANTHER" id="PTHR13420:SF7">
    <property type="entry name" value="UPF0235 PROTEIN C15ORF40"/>
    <property type="match status" value="1"/>
</dbReference>
<name>C5BLJ9_TERTT</name>
<comment type="similarity">
    <text evidence="1 2">Belongs to the UPF0235 family.</text>
</comment>
<gene>
    <name evidence="3" type="ordered locus">TERTU_0220</name>
</gene>
<sequence length="99" mass="11088">MPDHYQWHADHLILHCVLQPKASSDAFAGLQADRLKIRITAPPTDGKANAHLVKYLARQFGVAKSDIEIVRGQLSRQKTLQINHPKHIPADALVEQPKI</sequence>
<dbReference type="OrthoDB" id="9800587at2"/>
<dbReference type="SUPFAM" id="SSF69786">
    <property type="entry name" value="YggU-like"/>
    <property type="match status" value="1"/>
</dbReference>
<evidence type="ECO:0000313" key="4">
    <source>
        <dbReference type="Proteomes" id="UP000009080"/>
    </source>
</evidence>
<proteinExistence type="inferred from homology"/>
<dbReference type="HOGENOM" id="CLU_130694_5_0_6"/>
<dbReference type="Pfam" id="PF02594">
    <property type="entry name" value="DUF167"/>
    <property type="match status" value="1"/>
</dbReference>
<dbReference type="Gene3D" id="3.30.1200.10">
    <property type="entry name" value="YggU-like"/>
    <property type="match status" value="1"/>
</dbReference>
<dbReference type="RefSeq" id="WP_015816900.1">
    <property type="nucleotide sequence ID" value="NC_012997.1"/>
</dbReference>
<dbReference type="InterPro" id="IPR003746">
    <property type="entry name" value="DUF167"/>
</dbReference>
<evidence type="ECO:0000313" key="3">
    <source>
        <dbReference type="EMBL" id="ACR10788.1"/>
    </source>
</evidence>
<dbReference type="NCBIfam" id="TIGR00251">
    <property type="entry name" value="DUF167 family protein"/>
    <property type="match status" value="1"/>
</dbReference>
<dbReference type="STRING" id="377629.TERTU_0220"/>
<dbReference type="Proteomes" id="UP000009080">
    <property type="component" value="Chromosome"/>
</dbReference>
<dbReference type="EMBL" id="CP001614">
    <property type="protein sequence ID" value="ACR10788.1"/>
    <property type="molecule type" value="Genomic_DNA"/>
</dbReference>
<dbReference type="GO" id="GO:0005737">
    <property type="term" value="C:cytoplasm"/>
    <property type="evidence" value="ECO:0007669"/>
    <property type="project" value="TreeGrafter"/>
</dbReference>
<dbReference type="HAMAP" id="MF_00634">
    <property type="entry name" value="UPF0235"/>
    <property type="match status" value="1"/>
</dbReference>
<dbReference type="KEGG" id="ttu:TERTU_0220"/>
<evidence type="ECO:0000256" key="2">
    <source>
        <dbReference type="HAMAP-Rule" id="MF_00634"/>
    </source>
</evidence>
<dbReference type="SMART" id="SM01152">
    <property type="entry name" value="DUF167"/>
    <property type="match status" value="1"/>
</dbReference>
<reference evidence="3 4" key="1">
    <citation type="journal article" date="2009" name="PLoS ONE">
        <title>The complete genome of Teredinibacter turnerae T7901: an intracellular endosymbiont of marine wood-boring bivalves (shipworms).</title>
        <authorList>
            <person name="Yang J.C."/>
            <person name="Madupu R."/>
            <person name="Durkin A.S."/>
            <person name="Ekborg N.A."/>
            <person name="Pedamallu C.S."/>
            <person name="Hostetler J.B."/>
            <person name="Radune D."/>
            <person name="Toms B.S."/>
            <person name="Henrissat B."/>
            <person name="Coutinho P.M."/>
            <person name="Schwarz S."/>
            <person name="Field L."/>
            <person name="Trindade-Silva A.E."/>
            <person name="Soares C.A.G."/>
            <person name="Elshahawi S."/>
            <person name="Hanora A."/>
            <person name="Schmidt E.W."/>
            <person name="Haygood M.G."/>
            <person name="Posfai J."/>
            <person name="Benner J."/>
            <person name="Madinger C."/>
            <person name="Nove J."/>
            <person name="Anton B."/>
            <person name="Chaudhary K."/>
            <person name="Foster J."/>
            <person name="Holman A."/>
            <person name="Kumar S."/>
            <person name="Lessard P.A."/>
            <person name="Luyten Y.A."/>
            <person name="Slatko B."/>
            <person name="Wood N."/>
            <person name="Wu B."/>
            <person name="Teplitski M."/>
            <person name="Mougous J.D."/>
            <person name="Ward N."/>
            <person name="Eisen J.A."/>
            <person name="Badger J.H."/>
            <person name="Distel D.L."/>
        </authorList>
    </citation>
    <scope>NUCLEOTIDE SEQUENCE [LARGE SCALE GENOMIC DNA]</scope>
    <source>
        <strain evidence="4">ATCC 39867 / T7901</strain>
    </source>
</reference>
<keyword evidence="4" id="KW-1185">Reference proteome</keyword>
<protein>
    <recommendedName>
        <fullName evidence="2">UPF0235 protein TERTU_0220</fullName>
    </recommendedName>
</protein>
<organism evidence="3 4">
    <name type="scientific">Teredinibacter turnerae (strain ATCC 39867 / T7901)</name>
    <dbReference type="NCBI Taxonomy" id="377629"/>
    <lineage>
        <taxon>Bacteria</taxon>
        <taxon>Pseudomonadati</taxon>
        <taxon>Pseudomonadota</taxon>
        <taxon>Gammaproteobacteria</taxon>
        <taxon>Cellvibrionales</taxon>
        <taxon>Cellvibrionaceae</taxon>
        <taxon>Teredinibacter</taxon>
    </lineage>
</organism>
<dbReference type="InterPro" id="IPR036591">
    <property type="entry name" value="YggU-like_sf"/>
</dbReference>
<dbReference type="eggNOG" id="COG1872">
    <property type="taxonomic scope" value="Bacteria"/>
</dbReference>
<dbReference type="AlphaFoldDB" id="C5BLJ9"/>